<accession>A0A6J4UXM4</accession>
<protein>
    <submittedName>
        <fullName evidence="1">Uncharacterized protein</fullName>
    </submittedName>
</protein>
<dbReference type="EMBL" id="CADCWP010000035">
    <property type="protein sequence ID" value="CAA9559589.1"/>
    <property type="molecule type" value="Genomic_DNA"/>
</dbReference>
<dbReference type="AlphaFoldDB" id="A0A6J4UXM4"/>
<organism evidence="1">
    <name type="scientific">uncultured Truepera sp</name>
    <dbReference type="NCBI Taxonomy" id="543023"/>
    <lineage>
        <taxon>Bacteria</taxon>
        <taxon>Thermotogati</taxon>
        <taxon>Deinococcota</taxon>
        <taxon>Deinococci</taxon>
        <taxon>Trueperales</taxon>
        <taxon>Trueperaceae</taxon>
        <taxon>Truepera</taxon>
        <taxon>environmental samples</taxon>
    </lineage>
</organism>
<reference evidence="1" key="1">
    <citation type="submission" date="2020-02" db="EMBL/GenBank/DDBJ databases">
        <authorList>
            <person name="Meier V. D."/>
        </authorList>
    </citation>
    <scope>NUCLEOTIDE SEQUENCE</scope>
    <source>
        <strain evidence="1">AVDCRST_MAG86</strain>
    </source>
</reference>
<sequence length="89" mass="9550">MPSNKGKSLYSLLLRPGCGIQRQAALKETILTISQMSANYVARGLGYRMTGGWSEVVVPLKTCVAEPKRLRCAGGVSRASLALLKGWLA</sequence>
<proteinExistence type="predicted"/>
<gene>
    <name evidence="1" type="ORF">AVDCRST_MAG86-663</name>
</gene>
<evidence type="ECO:0000313" key="1">
    <source>
        <dbReference type="EMBL" id="CAA9559589.1"/>
    </source>
</evidence>
<name>A0A6J4UXM4_9DEIN</name>